<dbReference type="GO" id="GO:0003735">
    <property type="term" value="F:structural constituent of ribosome"/>
    <property type="evidence" value="ECO:0007669"/>
    <property type="project" value="InterPro"/>
</dbReference>
<protein>
    <recommendedName>
        <fullName evidence="4 5">Large ribosomal subunit protein bL20</fullName>
    </recommendedName>
</protein>
<evidence type="ECO:0000256" key="1">
    <source>
        <dbReference type="ARBA" id="ARBA00007698"/>
    </source>
</evidence>
<dbReference type="EMBL" id="MHTS01000027">
    <property type="protein sequence ID" value="OHA63746.1"/>
    <property type="molecule type" value="Genomic_DNA"/>
</dbReference>
<dbReference type="InterPro" id="IPR005813">
    <property type="entry name" value="Ribosomal_bL20"/>
</dbReference>
<evidence type="ECO:0000256" key="4">
    <source>
        <dbReference type="ARBA" id="ARBA00035172"/>
    </source>
</evidence>
<dbReference type="Pfam" id="PF00453">
    <property type="entry name" value="Ribosomal_L20"/>
    <property type="match status" value="1"/>
</dbReference>
<comment type="similarity">
    <text evidence="1 5 6">Belongs to the bacterial ribosomal protein bL20 family.</text>
</comment>
<sequence length="119" mass="14105">MARVKRGTISHKRRKKVLAKAKGFRWGRKSKYRLAKDALRHAGEYAYRDRKTKKRLFRQDWQRTLSGALESQGLNYSRFIALLKKNNISLDRKILAQLVKDYPQTFQQLVEKVTERPLS</sequence>
<keyword evidence="3 5" id="KW-0687">Ribonucleoprotein</keyword>
<dbReference type="PRINTS" id="PR00062">
    <property type="entry name" value="RIBOSOMALL20"/>
</dbReference>
<dbReference type="Proteomes" id="UP000178170">
    <property type="component" value="Unassembled WGS sequence"/>
</dbReference>
<dbReference type="GO" id="GO:0006412">
    <property type="term" value="P:translation"/>
    <property type="evidence" value="ECO:0007669"/>
    <property type="project" value="InterPro"/>
</dbReference>
<gene>
    <name evidence="5" type="primary">rplT</name>
    <name evidence="7" type="ORF">A2843_02895</name>
</gene>
<dbReference type="GO" id="GO:0019843">
    <property type="term" value="F:rRNA binding"/>
    <property type="evidence" value="ECO:0007669"/>
    <property type="project" value="UniProtKB-UniRule"/>
</dbReference>
<dbReference type="GO" id="GO:0000027">
    <property type="term" value="P:ribosomal large subunit assembly"/>
    <property type="evidence" value="ECO:0007669"/>
    <property type="project" value="UniProtKB-UniRule"/>
</dbReference>
<dbReference type="GO" id="GO:0005840">
    <property type="term" value="C:ribosome"/>
    <property type="evidence" value="ECO:0007669"/>
    <property type="project" value="UniProtKB-KW"/>
</dbReference>
<proteinExistence type="inferred from homology"/>
<evidence type="ECO:0000313" key="8">
    <source>
        <dbReference type="Proteomes" id="UP000178170"/>
    </source>
</evidence>
<evidence type="ECO:0000313" key="7">
    <source>
        <dbReference type="EMBL" id="OHA63746.1"/>
    </source>
</evidence>
<accession>A0A1G2QT67</accession>
<comment type="function">
    <text evidence="5 6">Binds directly to 23S ribosomal RNA and is necessary for the in vitro assembly process of the 50S ribosomal subunit. It is not involved in the protein synthesizing functions of that subunit.</text>
</comment>
<dbReference type="Gene3D" id="1.10.1900.20">
    <property type="entry name" value="Ribosomal protein L20"/>
    <property type="match status" value="1"/>
</dbReference>
<keyword evidence="2 5" id="KW-0689">Ribosomal protein</keyword>
<dbReference type="HAMAP" id="MF_00382">
    <property type="entry name" value="Ribosomal_bL20"/>
    <property type="match status" value="1"/>
</dbReference>
<comment type="caution">
    <text evidence="7">The sequence shown here is derived from an EMBL/GenBank/DDBJ whole genome shotgun (WGS) entry which is preliminary data.</text>
</comment>
<dbReference type="Gene3D" id="6.10.160.10">
    <property type="match status" value="1"/>
</dbReference>
<dbReference type="InterPro" id="IPR035566">
    <property type="entry name" value="Ribosomal_protein_bL20_C"/>
</dbReference>
<keyword evidence="5 6" id="KW-0699">rRNA-binding</keyword>
<dbReference type="NCBIfam" id="TIGR01032">
    <property type="entry name" value="rplT_bact"/>
    <property type="match status" value="1"/>
</dbReference>
<dbReference type="GO" id="GO:1990904">
    <property type="term" value="C:ribonucleoprotein complex"/>
    <property type="evidence" value="ECO:0007669"/>
    <property type="project" value="UniProtKB-KW"/>
</dbReference>
<keyword evidence="5 6" id="KW-0694">RNA-binding</keyword>
<organism evidence="7 8">
    <name type="scientific">Candidatus Wildermuthbacteria bacterium RIFCSPHIGHO2_01_FULL_48_27b</name>
    <dbReference type="NCBI Taxonomy" id="1802447"/>
    <lineage>
        <taxon>Bacteria</taxon>
        <taxon>Candidatus Wildermuthiibacteriota</taxon>
    </lineage>
</organism>
<evidence type="ECO:0000256" key="2">
    <source>
        <dbReference type="ARBA" id="ARBA00022980"/>
    </source>
</evidence>
<evidence type="ECO:0000256" key="5">
    <source>
        <dbReference type="HAMAP-Rule" id="MF_00382"/>
    </source>
</evidence>
<evidence type="ECO:0000256" key="6">
    <source>
        <dbReference type="RuleBase" id="RU000560"/>
    </source>
</evidence>
<dbReference type="SUPFAM" id="SSF74731">
    <property type="entry name" value="Ribosomal protein L20"/>
    <property type="match status" value="1"/>
</dbReference>
<dbReference type="CDD" id="cd07026">
    <property type="entry name" value="Ribosomal_L20"/>
    <property type="match status" value="1"/>
</dbReference>
<evidence type="ECO:0000256" key="3">
    <source>
        <dbReference type="ARBA" id="ARBA00023274"/>
    </source>
</evidence>
<reference evidence="7 8" key="1">
    <citation type="journal article" date="2016" name="Nat. Commun.">
        <title>Thousands of microbial genomes shed light on interconnected biogeochemical processes in an aquifer system.</title>
        <authorList>
            <person name="Anantharaman K."/>
            <person name="Brown C.T."/>
            <person name="Hug L.A."/>
            <person name="Sharon I."/>
            <person name="Castelle C.J."/>
            <person name="Probst A.J."/>
            <person name="Thomas B.C."/>
            <person name="Singh A."/>
            <person name="Wilkins M.J."/>
            <person name="Karaoz U."/>
            <person name="Brodie E.L."/>
            <person name="Williams K.H."/>
            <person name="Hubbard S.S."/>
            <person name="Banfield J.F."/>
        </authorList>
    </citation>
    <scope>NUCLEOTIDE SEQUENCE [LARGE SCALE GENOMIC DNA]</scope>
</reference>
<name>A0A1G2QT67_9BACT</name>
<dbReference type="AlphaFoldDB" id="A0A1G2QT67"/>
<dbReference type="PANTHER" id="PTHR10986">
    <property type="entry name" value="39S RIBOSOMAL PROTEIN L20"/>
    <property type="match status" value="1"/>
</dbReference>